<sequence>MVNLFSVVLTIVLLIVVSGTLSYSRVESLTMAVETMESAPATISAANATVAGSSLPLSFSPRQQTQLHDRLNSSRRSRLHEGKSHASPRRKEVPLSLVGLLVTAVLGLLLGFFKLHQCRQQALKTNSETEGTILRRLAEGGHEENDCVGLGPASGDVANVVYD</sequence>
<dbReference type="VEuPathDB" id="ToxoDB:TGP89_276230"/>
<evidence type="ECO:0000256" key="3">
    <source>
        <dbReference type="SAM" id="SignalP"/>
    </source>
</evidence>
<evidence type="ECO:0000256" key="1">
    <source>
        <dbReference type="SAM" id="MobiDB-lite"/>
    </source>
</evidence>
<keyword evidence="2" id="KW-0472">Membrane</keyword>
<evidence type="ECO:0000313" key="4">
    <source>
        <dbReference type="EMBL" id="KFG47581.1"/>
    </source>
</evidence>
<comment type="caution">
    <text evidence="4">The sequence shown here is derived from an EMBL/GenBank/DDBJ whole genome shotgun (WGS) entry which is preliminary data.</text>
</comment>
<reference evidence="4 5" key="1">
    <citation type="submission" date="2014-03" db="EMBL/GenBank/DDBJ databases">
        <authorList>
            <person name="Sibley D."/>
            <person name="Venepally P."/>
            <person name="Karamycheva S."/>
            <person name="Hadjithomas M."/>
            <person name="Khan A."/>
            <person name="Brunk B."/>
            <person name="Roos D."/>
            <person name="Caler E."/>
            <person name="Lorenzi H."/>
        </authorList>
    </citation>
    <scope>NUCLEOTIDE SEQUENCE [LARGE SCALE GENOMIC DNA]</scope>
    <source>
        <strain evidence="5">p89</strain>
    </source>
</reference>
<feature type="transmembrane region" description="Helical" evidence="2">
    <location>
        <begin position="93"/>
        <end position="113"/>
    </location>
</feature>
<feature type="compositionally biased region" description="Basic and acidic residues" evidence="1">
    <location>
        <begin position="79"/>
        <end position="90"/>
    </location>
</feature>
<keyword evidence="2" id="KW-1133">Transmembrane helix</keyword>
<keyword evidence="3" id="KW-0732">Signal</keyword>
<dbReference type="Proteomes" id="UP000028828">
    <property type="component" value="Unassembled WGS sequence"/>
</dbReference>
<dbReference type="EMBL" id="AEYI02000600">
    <property type="protein sequence ID" value="KFG47581.1"/>
    <property type="molecule type" value="Genomic_DNA"/>
</dbReference>
<protein>
    <submittedName>
        <fullName evidence="4">Toxoplasma gondii family B protein</fullName>
    </submittedName>
</protein>
<keyword evidence="2" id="KW-0812">Transmembrane</keyword>
<feature type="signal peptide" evidence="3">
    <location>
        <begin position="1"/>
        <end position="19"/>
    </location>
</feature>
<name>A0A086KT63_TOXGO</name>
<evidence type="ECO:0000313" key="5">
    <source>
        <dbReference type="Proteomes" id="UP000028828"/>
    </source>
</evidence>
<organism evidence="4 5">
    <name type="scientific">Toxoplasma gondii p89</name>
    <dbReference type="NCBI Taxonomy" id="943119"/>
    <lineage>
        <taxon>Eukaryota</taxon>
        <taxon>Sar</taxon>
        <taxon>Alveolata</taxon>
        <taxon>Apicomplexa</taxon>
        <taxon>Conoidasida</taxon>
        <taxon>Coccidia</taxon>
        <taxon>Eucoccidiorida</taxon>
        <taxon>Eimeriorina</taxon>
        <taxon>Sarcocystidae</taxon>
        <taxon>Toxoplasma</taxon>
    </lineage>
</organism>
<dbReference type="AlphaFoldDB" id="A0A086KT63"/>
<gene>
    <name evidence="4" type="ORF">TGP89_276230</name>
</gene>
<evidence type="ECO:0000256" key="2">
    <source>
        <dbReference type="SAM" id="Phobius"/>
    </source>
</evidence>
<feature type="chain" id="PRO_5001809508" evidence="3">
    <location>
        <begin position="20"/>
        <end position="163"/>
    </location>
</feature>
<proteinExistence type="predicted"/>
<accession>A0A086KT63</accession>
<feature type="region of interest" description="Disordered" evidence="1">
    <location>
        <begin position="66"/>
        <end position="90"/>
    </location>
</feature>